<feature type="region of interest" description="Disordered" evidence="1">
    <location>
        <begin position="106"/>
        <end position="125"/>
    </location>
</feature>
<reference evidence="3 4" key="1">
    <citation type="submission" date="2016-10" db="EMBL/GenBank/DDBJ databases">
        <authorList>
            <person name="de Groot N.N."/>
        </authorList>
    </citation>
    <scope>NUCLEOTIDE SEQUENCE [LARGE SCALE GENOMIC DNA]</scope>
    <source>
        <strain evidence="3 4">CGMCC 4.2023</strain>
    </source>
</reference>
<name>A0A1H6EDW7_9ACTN</name>
<dbReference type="AlphaFoldDB" id="A0A1H6EDW7"/>
<protein>
    <recommendedName>
        <fullName evidence="2">N-acetyltransferase domain-containing protein</fullName>
    </recommendedName>
</protein>
<dbReference type="GO" id="GO:0016747">
    <property type="term" value="F:acyltransferase activity, transferring groups other than amino-acyl groups"/>
    <property type="evidence" value="ECO:0007669"/>
    <property type="project" value="InterPro"/>
</dbReference>
<feature type="compositionally biased region" description="Basic and acidic residues" evidence="1">
    <location>
        <begin position="25"/>
        <end position="37"/>
    </location>
</feature>
<dbReference type="CDD" id="cd04301">
    <property type="entry name" value="NAT_SF"/>
    <property type="match status" value="1"/>
</dbReference>
<evidence type="ECO:0000313" key="3">
    <source>
        <dbReference type="EMBL" id="SEG95156.1"/>
    </source>
</evidence>
<dbReference type="PROSITE" id="PS51186">
    <property type="entry name" value="GNAT"/>
    <property type="match status" value="1"/>
</dbReference>
<dbReference type="SUPFAM" id="SSF55729">
    <property type="entry name" value="Acyl-CoA N-acyltransferases (Nat)"/>
    <property type="match status" value="1"/>
</dbReference>
<dbReference type="Pfam" id="PF00583">
    <property type="entry name" value="Acetyltransf_1"/>
    <property type="match status" value="1"/>
</dbReference>
<proteinExistence type="predicted"/>
<evidence type="ECO:0000259" key="2">
    <source>
        <dbReference type="PROSITE" id="PS51186"/>
    </source>
</evidence>
<accession>A0A1H6EDW7</accession>
<evidence type="ECO:0000313" key="4">
    <source>
        <dbReference type="Proteomes" id="UP000236754"/>
    </source>
</evidence>
<dbReference type="InterPro" id="IPR000182">
    <property type="entry name" value="GNAT_dom"/>
</dbReference>
<dbReference type="InterPro" id="IPR016181">
    <property type="entry name" value="Acyl_CoA_acyltransferase"/>
</dbReference>
<feature type="region of interest" description="Disordered" evidence="1">
    <location>
        <begin position="1"/>
        <end position="45"/>
    </location>
</feature>
<evidence type="ECO:0000256" key="1">
    <source>
        <dbReference type="SAM" id="MobiDB-lite"/>
    </source>
</evidence>
<dbReference type="Proteomes" id="UP000236754">
    <property type="component" value="Unassembled WGS sequence"/>
</dbReference>
<sequence>MTTVIVGTQRPLPGPTARRAPTPARKPDRQLDREPDPRGPAPKWRVAPVRPQDEAALAELFARCSAETVRLRFFGRPRELPRPYLDAMLAGRPETHDAVVAYPEYPEGAGGPEGPEAPEGWAGPVGLGSLTAGGLAPGASLYPGDDAHPVGELGLLVVDDWQRRGAGGAMLDTLLDRARARGMRLVSASVLTGRRGLLDVLGRRLPTVRMTRDIDALTGVYRLDAEQWAEAGDGGRGQGHG</sequence>
<keyword evidence="4" id="KW-1185">Reference proteome</keyword>
<organism evidence="3 4">
    <name type="scientific">Actinacidiphila yanglinensis</name>
    <dbReference type="NCBI Taxonomy" id="310779"/>
    <lineage>
        <taxon>Bacteria</taxon>
        <taxon>Bacillati</taxon>
        <taxon>Actinomycetota</taxon>
        <taxon>Actinomycetes</taxon>
        <taxon>Kitasatosporales</taxon>
        <taxon>Streptomycetaceae</taxon>
        <taxon>Actinacidiphila</taxon>
    </lineage>
</organism>
<dbReference type="EMBL" id="FNVU01000032">
    <property type="protein sequence ID" value="SEG95156.1"/>
    <property type="molecule type" value="Genomic_DNA"/>
</dbReference>
<dbReference type="Gene3D" id="3.40.630.30">
    <property type="match status" value="1"/>
</dbReference>
<gene>
    <name evidence="3" type="ORF">SAMN05216223_13237</name>
</gene>
<feature type="domain" description="N-acetyltransferase" evidence="2">
    <location>
        <begin position="89"/>
        <end position="224"/>
    </location>
</feature>